<sequence>MNSRITDLYRKLKRRIVSIEGMELSERLDVVFSPYLLSPERIERKISYGSGMIIHPKGYILTCYHVVAGMKAAKVKWGKNPQLYQARLVWAQSDKDLAVLKINTSRKLPPVTFCKETRVGERVFAIGNPFGFEHTLTMGVLSGKGRTVSTANNEYEDMLQTDATLNPGNSGEPLFNTKGQVIGMNAIIIQSHQSMGFAIPTSTFLPLIQKFLP</sequence>
<reference evidence="4 5" key="1">
    <citation type="journal article" date="2020" name="Extremophiles">
        <title>Genomic analysis of Caldalkalibacillus thermarum TA2.A1 reveals aerobic alkaliphilic metabolism and evolutionary hallmarks linking alkaliphilic bacteria and plant life.</title>
        <authorList>
            <person name="de Jong S.I."/>
            <person name="van den Broek M.A."/>
            <person name="Merkel A.Y."/>
            <person name="de la Torre Cortes P."/>
            <person name="Kalamorz F."/>
            <person name="Cook G.M."/>
            <person name="van Loosdrecht M.C.M."/>
            <person name="McMillan D.G.G."/>
        </authorList>
    </citation>
    <scope>NUCLEOTIDE SEQUENCE [LARGE SCALE GENOMIC DNA]</scope>
    <source>
        <strain evidence="4 5">TA2.A1</strain>
    </source>
</reference>
<dbReference type="GO" id="GO:0004252">
    <property type="term" value="F:serine-type endopeptidase activity"/>
    <property type="evidence" value="ECO:0007669"/>
    <property type="project" value="InterPro"/>
</dbReference>
<dbReference type="SUPFAM" id="SSF50494">
    <property type="entry name" value="Trypsin-like serine proteases"/>
    <property type="match status" value="1"/>
</dbReference>
<keyword evidence="3" id="KW-0720">Serine protease</keyword>
<dbReference type="InterPro" id="IPR051201">
    <property type="entry name" value="Chloro_Bact_Ser_Proteases"/>
</dbReference>
<dbReference type="Proteomes" id="UP000825179">
    <property type="component" value="Chromosome"/>
</dbReference>
<evidence type="ECO:0000256" key="1">
    <source>
        <dbReference type="ARBA" id="ARBA00022670"/>
    </source>
</evidence>
<name>A0A8X8I904_CALTT</name>
<gene>
    <name evidence="4" type="ORF">HUR95_13270</name>
</gene>
<dbReference type="EMBL" id="CP082237">
    <property type="protein sequence ID" value="QZT33251.1"/>
    <property type="molecule type" value="Genomic_DNA"/>
</dbReference>
<evidence type="ECO:0000313" key="4">
    <source>
        <dbReference type="EMBL" id="QZT33251.1"/>
    </source>
</evidence>
<evidence type="ECO:0000313" key="5">
    <source>
        <dbReference type="Proteomes" id="UP000825179"/>
    </source>
</evidence>
<dbReference type="InterPro" id="IPR001940">
    <property type="entry name" value="Peptidase_S1C"/>
</dbReference>
<protein>
    <submittedName>
        <fullName evidence="4">Trypsin-like peptidase domain-containing protein</fullName>
    </submittedName>
</protein>
<dbReference type="InterPro" id="IPR009003">
    <property type="entry name" value="Peptidase_S1_PA"/>
</dbReference>
<dbReference type="RefSeq" id="WP_222822650.1">
    <property type="nucleotide sequence ID" value="NZ_CP082237.1"/>
</dbReference>
<dbReference type="Pfam" id="PF13365">
    <property type="entry name" value="Trypsin_2"/>
    <property type="match status" value="1"/>
</dbReference>
<proteinExistence type="predicted"/>
<keyword evidence="1" id="KW-0645">Protease</keyword>
<dbReference type="AlphaFoldDB" id="A0A8X8I904"/>
<keyword evidence="2" id="KW-0378">Hydrolase</keyword>
<keyword evidence="5" id="KW-1185">Reference proteome</keyword>
<organism evidence="4 5">
    <name type="scientific">Caldalkalibacillus thermarum (strain TA2.A1)</name>
    <dbReference type="NCBI Taxonomy" id="986075"/>
    <lineage>
        <taxon>Bacteria</taxon>
        <taxon>Bacillati</taxon>
        <taxon>Bacillota</taxon>
        <taxon>Bacilli</taxon>
        <taxon>Bacillales</taxon>
        <taxon>Bacillaceae</taxon>
        <taxon>Caldalkalibacillus</taxon>
    </lineage>
</organism>
<dbReference type="KEGG" id="cthu:HUR95_13270"/>
<dbReference type="PANTHER" id="PTHR43343:SF3">
    <property type="entry name" value="PROTEASE DO-LIKE 8, CHLOROPLASTIC"/>
    <property type="match status" value="1"/>
</dbReference>
<dbReference type="Gene3D" id="2.40.10.120">
    <property type="match status" value="1"/>
</dbReference>
<dbReference type="GO" id="GO:0006508">
    <property type="term" value="P:proteolysis"/>
    <property type="evidence" value="ECO:0007669"/>
    <property type="project" value="UniProtKB-KW"/>
</dbReference>
<dbReference type="PANTHER" id="PTHR43343">
    <property type="entry name" value="PEPTIDASE S12"/>
    <property type="match status" value="1"/>
</dbReference>
<evidence type="ECO:0000256" key="2">
    <source>
        <dbReference type="ARBA" id="ARBA00022801"/>
    </source>
</evidence>
<evidence type="ECO:0000256" key="3">
    <source>
        <dbReference type="ARBA" id="ARBA00022825"/>
    </source>
</evidence>
<dbReference type="PRINTS" id="PR00834">
    <property type="entry name" value="PROTEASES2C"/>
</dbReference>
<accession>A0A8X8I904</accession>